<feature type="transmembrane region" description="Helical" evidence="7">
    <location>
        <begin position="423"/>
        <end position="443"/>
    </location>
</feature>
<feature type="transmembrane region" description="Helical" evidence="7">
    <location>
        <begin position="183"/>
        <end position="204"/>
    </location>
</feature>
<feature type="transmembrane region" description="Helical" evidence="7">
    <location>
        <begin position="211"/>
        <end position="232"/>
    </location>
</feature>
<dbReference type="InterPro" id="IPR024962">
    <property type="entry name" value="YukD-like"/>
</dbReference>
<dbReference type="InterPro" id="IPR044049">
    <property type="entry name" value="EccD_transm"/>
</dbReference>
<dbReference type="InterPro" id="IPR006707">
    <property type="entry name" value="T7SS_EccD"/>
</dbReference>
<evidence type="ECO:0000256" key="2">
    <source>
        <dbReference type="ARBA" id="ARBA00006162"/>
    </source>
</evidence>
<dbReference type="EMBL" id="CP032568">
    <property type="protein sequence ID" value="AYF76604.1"/>
    <property type="molecule type" value="Genomic_DNA"/>
</dbReference>
<evidence type="ECO:0000256" key="7">
    <source>
        <dbReference type="SAM" id="Phobius"/>
    </source>
</evidence>
<organism evidence="9 10">
    <name type="scientific">Nocardia yunnanensis</name>
    <dbReference type="NCBI Taxonomy" id="2382165"/>
    <lineage>
        <taxon>Bacteria</taxon>
        <taxon>Bacillati</taxon>
        <taxon>Actinomycetota</taxon>
        <taxon>Actinomycetes</taxon>
        <taxon>Mycobacteriales</taxon>
        <taxon>Nocardiaceae</taxon>
        <taxon>Nocardia</taxon>
    </lineage>
</organism>
<evidence type="ECO:0000259" key="8">
    <source>
        <dbReference type="Pfam" id="PF19053"/>
    </source>
</evidence>
<feature type="transmembrane region" description="Helical" evidence="7">
    <location>
        <begin position="156"/>
        <end position="177"/>
    </location>
</feature>
<dbReference type="KEGG" id="nyu:D7D52_25445"/>
<dbReference type="Pfam" id="PF19053">
    <property type="entry name" value="EccD"/>
    <property type="match status" value="1"/>
</dbReference>
<sequence length="510" mass="51977">MVNRPGRATVESYRGAVQLVTAQSIGGSRATEPELCRVSVIGGNTQLDVGLPANVPIAAFIGDLVRLIESRNPEPIGGEEGGTPLQSQHWTLAKLGRDMIAPSQTLNDAEIYDGELLVLRAVSAKEAPALFDDVIDAVSRLTAEEFQSWSPAAARWTGLVAGVAAVVFAVVLGLISRSGGDTWIAPPLLLGGAVAALVAAAIAMRKYADELTATVLTLCMLLLTFGGAALAVPGSLGSPHLMLGAAATLLLAIVGYRIIGAGAAVVSAVVTVVILAGVGAAVRMIWDAGVPKVAAGVLVTSIVVLSMVPRLAAMLARLPVPPVPTAGAAIDPADHEPRPTIEGIGAIGATVLPSAHGLGQRARTANQFQTGIVVGSAIGAVAGALGSADPLGSARWQGIALAVVISIILCLRGRSFADLTQASVLIASGCVTFVGLAVLLALSDNGMPLLSAGLLLAFAVGAVGFGVIGPHVEVTPVTRRFNEIFEYGLIVSIVPLVLWMMDVYSTARNI</sequence>
<evidence type="ECO:0000256" key="1">
    <source>
        <dbReference type="ARBA" id="ARBA00004651"/>
    </source>
</evidence>
<dbReference type="Gene3D" id="3.10.20.90">
    <property type="entry name" value="Phosphatidylinositol 3-kinase Catalytic Subunit, Chain A, domain 1"/>
    <property type="match status" value="1"/>
</dbReference>
<keyword evidence="10" id="KW-1185">Reference proteome</keyword>
<keyword evidence="3" id="KW-1003">Cell membrane</keyword>
<evidence type="ECO:0000256" key="4">
    <source>
        <dbReference type="ARBA" id="ARBA00022692"/>
    </source>
</evidence>
<feature type="transmembrane region" description="Helical" evidence="7">
    <location>
        <begin position="292"/>
        <end position="312"/>
    </location>
</feature>
<dbReference type="AlphaFoldDB" id="A0A386ZHL5"/>
<accession>A0A386ZHL5</accession>
<comment type="similarity">
    <text evidence="2">Belongs to the EccD/Snm4 family.</text>
</comment>
<evidence type="ECO:0000256" key="3">
    <source>
        <dbReference type="ARBA" id="ARBA00022475"/>
    </source>
</evidence>
<feature type="transmembrane region" description="Helical" evidence="7">
    <location>
        <begin position="394"/>
        <end position="411"/>
    </location>
</feature>
<feature type="domain" description="EccD-like transmembrane" evidence="8">
    <location>
        <begin position="154"/>
        <end position="509"/>
    </location>
</feature>
<dbReference type="GO" id="GO:0005886">
    <property type="term" value="C:plasma membrane"/>
    <property type="evidence" value="ECO:0007669"/>
    <property type="project" value="UniProtKB-SubCell"/>
</dbReference>
<keyword evidence="4 7" id="KW-0812">Transmembrane</keyword>
<gene>
    <name evidence="9" type="primary">eccD</name>
    <name evidence="9" type="ORF">D7D52_25445</name>
</gene>
<keyword evidence="6 7" id="KW-0472">Membrane</keyword>
<dbReference type="PIRSF" id="PIRSF017804">
    <property type="entry name" value="Secretion_EccD1"/>
    <property type="match status" value="1"/>
</dbReference>
<evidence type="ECO:0000313" key="9">
    <source>
        <dbReference type="EMBL" id="AYF76604.1"/>
    </source>
</evidence>
<feature type="transmembrane region" description="Helical" evidence="7">
    <location>
        <begin position="263"/>
        <end position="286"/>
    </location>
</feature>
<dbReference type="Pfam" id="PF08817">
    <property type="entry name" value="YukD"/>
    <property type="match status" value="1"/>
</dbReference>
<evidence type="ECO:0000313" key="10">
    <source>
        <dbReference type="Proteomes" id="UP000267164"/>
    </source>
</evidence>
<evidence type="ECO:0000256" key="5">
    <source>
        <dbReference type="ARBA" id="ARBA00022989"/>
    </source>
</evidence>
<protein>
    <submittedName>
        <fullName evidence="9">Type VII secretion integral membrane protein EccD</fullName>
    </submittedName>
</protein>
<dbReference type="NCBIfam" id="TIGR03920">
    <property type="entry name" value="T7SS_EccD"/>
    <property type="match status" value="1"/>
</dbReference>
<name>A0A386ZHL5_9NOCA</name>
<comment type="subcellular location">
    <subcellularLocation>
        <location evidence="1">Cell membrane</location>
        <topology evidence="1">Multi-pass membrane protein</topology>
    </subcellularLocation>
</comment>
<reference evidence="9 10" key="1">
    <citation type="submission" date="2018-09" db="EMBL/GenBank/DDBJ databases">
        <title>Nocardia yunnanensis sp. nov., an actinomycete isolated from a soil sample.</title>
        <authorList>
            <person name="Zhang J."/>
        </authorList>
    </citation>
    <scope>NUCLEOTIDE SEQUENCE [LARGE SCALE GENOMIC DNA]</scope>
    <source>
        <strain evidence="9 10">CFHS0054</strain>
    </source>
</reference>
<feature type="transmembrane region" description="Helical" evidence="7">
    <location>
        <begin position="484"/>
        <end position="501"/>
    </location>
</feature>
<keyword evidence="5 7" id="KW-1133">Transmembrane helix</keyword>
<dbReference type="OrthoDB" id="4515685at2"/>
<dbReference type="Proteomes" id="UP000267164">
    <property type="component" value="Chromosome"/>
</dbReference>
<proteinExistence type="inferred from homology"/>
<feature type="transmembrane region" description="Helical" evidence="7">
    <location>
        <begin position="449"/>
        <end position="472"/>
    </location>
</feature>
<evidence type="ECO:0000256" key="6">
    <source>
        <dbReference type="ARBA" id="ARBA00023136"/>
    </source>
</evidence>